<dbReference type="InterPro" id="IPR041711">
    <property type="entry name" value="Met-tRNA-FMT_N"/>
</dbReference>
<keyword evidence="4 5" id="KW-0648">Protein biosynthesis</keyword>
<dbReference type="HAMAP" id="MF_00182">
    <property type="entry name" value="Formyl_trans"/>
    <property type="match status" value="1"/>
</dbReference>
<proteinExistence type="inferred from homology"/>
<dbReference type="OrthoDB" id="9802815at2"/>
<dbReference type="EC" id="2.1.2.9" evidence="2 5"/>
<dbReference type="GO" id="GO:0004479">
    <property type="term" value="F:methionyl-tRNA formyltransferase activity"/>
    <property type="evidence" value="ECO:0007669"/>
    <property type="project" value="UniProtKB-UniRule"/>
</dbReference>
<evidence type="ECO:0000256" key="3">
    <source>
        <dbReference type="ARBA" id="ARBA00022679"/>
    </source>
</evidence>
<comment type="similarity">
    <text evidence="1 5">Belongs to the Fmt family.</text>
</comment>
<dbReference type="Gene3D" id="3.40.50.12230">
    <property type="match status" value="1"/>
</dbReference>
<gene>
    <name evidence="5" type="primary">fmt</name>
    <name evidence="8" type="ORF">DB891_15870</name>
</gene>
<organism evidence="8 9">
    <name type="scientific">Flavobacterium laiguense</name>
    <dbReference type="NCBI Taxonomy" id="2169409"/>
    <lineage>
        <taxon>Bacteria</taxon>
        <taxon>Pseudomonadati</taxon>
        <taxon>Bacteroidota</taxon>
        <taxon>Flavobacteriia</taxon>
        <taxon>Flavobacteriales</taxon>
        <taxon>Flavobacteriaceae</taxon>
        <taxon>Flavobacterium</taxon>
    </lineage>
</organism>
<evidence type="ECO:0000313" key="9">
    <source>
        <dbReference type="Proteomes" id="UP000245618"/>
    </source>
</evidence>
<dbReference type="NCBIfam" id="TIGR00460">
    <property type="entry name" value="fmt"/>
    <property type="match status" value="1"/>
</dbReference>
<comment type="catalytic activity">
    <reaction evidence="5">
        <text>L-methionyl-tRNA(fMet) + (6R)-10-formyltetrahydrofolate = N-formyl-L-methionyl-tRNA(fMet) + (6S)-5,6,7,8-tetrahydrofolate + H(+)</text>
        <dbReference type="Rhea" id="RHEA:24380"/>
        <dbReference type="Rhea" id="RHEA-COMP:9952"/>
        <dbReference type="Rhea" id="RHEA-COMP:9953"/>
        <dbReference type="ChEBI" id="CHEBI:15378"/>
        <dbReference type="ChEBI" id="CHEBI:57453"/>
        <dbReference type="ChEBI" id="CHEBI:78530"/>
        <dbReference type="ChEBI" id="CHEBI:78844"/>
        <dbReference type="ChEBI" id="CHEBI:195366"/>
        <dbReference type="EC" id="2.1.2.9"/>
    </reaction>
</comment>
<comment type="caution">
    <text evidence="8">The sequence shown here is derived from an EMBL/GenBank/DDBJ whole genome shotgun (WGS) entry which is preliminary data.</text>
</comment>
<dbReference type="PANTHER" id="PTHR11138:SF5">
    <property type="entry name" value="METHIONYL-TRNA FORMYLTRANSFERASE, MITOCHONDRIAL"/>
    <property type="match status" value="1"/>
</dbReference>
<dbReference type="GO" id="GO:0005829">
    <property type="term" value="C:cytosol"/>
    <property type="evidence" value="ECO:0007669"/>
    <property type="project" value="TreeGrafter"/>
</dbReference>
<dbReference type="AlphaFoldDB" id="A0A2U1JMJ3"/>
<dbReference type="SUPFAM" id="SSF50486">
    <property type="entry name" value="FMT C-terminal domain-like"/>
    <property type="match status" value="1"/>
</dbReference>
<name>A0A2U1JMJ3_9FLAO</name>
<dbReference type="Pfam" id="PF02911">
    <property type="entry name" value="Formyl_trans_C"/>
    <property type="match status" value="1"/>
</dbReference>
<dbReference type="InterPro" id="IPR002376">
    <property type="entry name" value="Formyl_transf_N"/>
</dbReference>
<dbReference type="EMBL" id="QCZH01000026">
    <property type="protein sequence ID" value="PWA06381.1"/>
    <property type="molecule type" value="Genomic_DNA"/>
</dbReference>
<accession>A0A2U1JMJ3</accession>
<keyword evidence="3 5" id="KW-0808">Transferase</keyword>
<dbReference type="InterPro" id="IPR005794">
    <property type="entry name" value="Fmt"/>
</dbReference>
<keyword evidence="9" id="KW-1185">Reference proteome</keyword>
<dbReference type="Proteomes" id="UP000245618">
    <property type="component" value="Unassembled WGS sequence"/>
</dbReference>
<dbReference type="InterPro" id="IPR044135">
    <property type="entry name" value="Met-tRNA-FMT_C"/>
</dbReference>
<comment type="function">
    <text evidence="5">Attaches a formyl group to the free amino group of methionyl-tRNA(fMet). The formyl group appears to play a dual role in the initiator identity of N-formylmethionyl-tRNA by promoting its recognition by IF2 and preventing the misappropriation of this tRNA by the elongation apparatus.</text>
</comment>
<protein>
    <recommendedName>
        <fullName evidence="2 5">Methionyl-tRNA formyltransferase</fullName>
        <ecNumber evidence="2 5">2.1.2.9</ecNumber>
    </recommendedName>
</protein>
<evidence type="ECO:0000256" key="5">
    <source>
        <dbReference type="HAMAP-Rule" id="MF_00182"/>
    </source>
</evidence>
<dbReference type="RefSeq" id="WP_116764563.1">
    <property type="nucleotide sequence ID" value="NZ_QCZH01000026.1"/>
</dbReference>
<feature type="domain" description="Formyl transferase N-terminal" evidence="6">
    <location>
        <begin position="5"/>
        <end position="179"/>
    </location>
</feature>
<evidence type="ECO:0000256" key="2">
    <source>
        <dbReference type="ARBA" id="ARBA00012261"/>
    </source>
</evidence>
<feature type="binding site" evidence="5">
    <location>
        <begin position="111"/>
        <end position="114"/>
    </location>
    <ligand>
        <name>(6S)-5,6,7,8-tetrahydrofolate</name>
        <dbReference type="ChEBI" id="CHEBI:57453"/>
    </ligand>
</feature>
<dbReference type="Pfam" id="PF00551">
    <property type="entry name" value="Formyl_trans_N"/>
    <property type="match status" value="1"/>
</dbReference>
<dbReference type="SUPFAM" id="SSF53328">
    <property type="entry name" value="Formyltransferase"/>
    <property type="match status" value="1"/>
</dbReference>
<evidence type="ECO:0000256" key="4">
    <source>
        <dbReference type="ARBA" id="ARBA00022917"/>
    </source>
</evidence>
<dbReference type="InterPro" id="IPR005793">
    <property type="entry name" value="Formyl_trans_C"/>
</dbReference>
<dbReference type="CDD" id="cd08704">
    <property type="entry name" value="Met_tRNA_FMT_C"/>
    <property type="match status" value="1"/>
</dbReference>
<feature type="domain" description="Formyl transferase C-terminal" evidence="7">
    <location>
        <begin position="206"/>
        <end position="305"/>
    </location>
</feature>
<evidence type="ECO:0000313" key="8">
    <source>
        <dbReference type="EMBL" id="PWA06381.1"/>
    </source>
</evidence>
<sequence>MEKLRIIFMGTPEFAVGILDTIIKNNYEVVGVITAADKPAGRGQKLKYSAVKEYALENNITLLQPTNLKDESFLEELKSLNANLQIVVAFRMLPKVVWEMPALGTFNLHASLLPNYRGAAPINWAIINGETKTGVTTFFIDDKIDTGAMILSAETEISATENAGHLHDRLMVLGSGTVIETLQLIESGNVTTTIQNDSAEIKTAYKLNKENCKIDWTKSVSEINNLIRGLSPYPAAWCFFSDKNEEWNVKIYETKIISEQHEHPIGTLLCTKKEMKVAITDGYLQILSLQFPGKKKMNTYELLNGVVFSESAKAY</sequence>
<dbReference type="PANTHER" id="PTHR11138">
    <property type="entry name" value="METHIONYL-TRNA FORMYLTRANSFERASE"/>
    <property type="match status" value="1"/>
</dbReference>
<evidence type="ECO:0000256" key="1">
    <source>
        <dbReference type="ARBA" id="ARBA00010699"/>
    </source>
</evidence>
<reference evidence="8 9" key="1">
    <citation type="submission" date="2018-04" db="EMBL/GenBank/DDBJ databases">
        <title>Flavobacterium sp. nov., isolated from glacier ice.</title>
        <authorList>
            <person name="Liu Q."/>
            <person name="Xin Y.-H."/>
        </authorList>
    </citation>
    <scope>NUCLEOTIDE SEQUENCE [LARGE SCALE GENOMIC DNA]</scope>
    <source>
        <strain evidence="8 9">LB2P30</strain>
    </source>
</reference>
<evidence type="ECO:0000259" key="6">
    <source>
        <dbReference type="Pfam" id="PF00551"/>
    </source>
</evidence>
<evidence type="ECO:0000259" key="7">
    <source>
        <dbReference type="Pfam" id="PF02911"/>
    </source>
</evidence>
<dbReference type="InterPro" id="IPR011034">
    <property type="entry name" value="Formyl_transferase-like_C_sf"/>
</dbReference>
<dbReference type="CDD" id="cd08646">
    <property type="entry name" value="FMT_core_Met-tRNA-FMT_N"/>
    <property type="match status" value="1"/>
</dbReference>
<dbReference type="InterPro" id="IPR036477">
    <property type="entry name" value="Formyl_transf_N_sf"/>
</dbReference>